<dbReference type="GO" id="GO:0016791">
    <property type="term" value="F:phosphatase activity"/>
    <property type="evidence" value="ECO:0007669"/>
    <property type="project" value="TreeGrafter"/>
</dbReference>
<dbReference type="InterPro" id="IPR036412">
    <property type="entry name" value="HAD-like_sf"/>
</dbReference>
<dbReference type="SFLD" id="SFLDG01140">
    <property type="entry name" value="C2.B:_Phosphomannomutase_and_P"/>
    <property type="match status" value="1"/>
</dbReference>
<dbReference type="NCBIfam" id="TIGR00099">
    <property type="entry name" value="Cof-subfamily"/>
    <property type="match status" value="1"/>
</dbReference>
<dbReference type="Gene3D" id="3.40.50.1000">
    <property type="entry name" value="HAD superfamily/HAD-like"/>
    <property type="match status" value="1"/>
</dbReference>
<dbReference type="GO" id="GO:0005829">
    <property type="term" value="C:cytosol"/>
    <property type="evidence" value="ECO:0007669"/>
    <property type="project" value="TreeGrafter"/>
</dbReference>
<dbReference type="SFLD" id="SFLDS00003">
    <property type="entry name" value="Haloacid_Dehalogenase"/>
    <property type="match status" value="1"/>
</dbReference>
<dbReference type="Gene3D" id="3.30.1240.10">
    <property type="match status" value="1"/>
</dbReference>
<evidence type="ECO:0000313" key="2">
    <source>
        <dbReference type="Proteomes" id="UP000316626"/>
    </source>
</evidence>
<reference evidence="1 2" key="1">
    <citation type="submission" date="2019-06" db="EMBL/GenBank/DDBJ databases">
        <title>Psychrobacillus vulpis sp. nov., a new species isolated from feces of a red fox that inhabits in The Tablas de Daimiel Natural Park, Albacete, Spain.</title>
        <authorList>
            <person name="Rodriguez M."/>
            <person name="Reina J.C."/>
            <person name="Bejar V."/>
            <person name="Llamas I."/>
        </authorList>
    </citation>
    <scope>NUCLEOTIDE SEQUENCE [LARGE SCALE GENOMIC DNA]</scope>
    <source>
        <strain evidence="1 2">Z8</strain>
    </source>
</reference>
<dbReference type="OrthoDB" id="9781413at2"/>
<comment type="caution">
    <text evidence="1">The sequence shown here is derived from an EMBL/GenBank/DDBJ whole genome shotgun (WGS) entry which is preliminary data.</text>
</comment>
<dbReference type="Pfam" id="PF08282">
    <property type="entry name" value="Hydrolase_3"/>
    <property type="match status" value="1"/>
</dbReference>
<accession>A0A544TQA6</accession>
<sequence>MEAVVLDLDGTLLDSNKEISKRNIDSIIKLKRSGIPIIIATARPPRSVKFLLPEEIQSSSVMIYYNGAMIVSEELKINEHFSIDSNVCSDIIDYLTEAEPNHWLSIEVEDKWYSYKDIDYTAFMKITNNPEKLELEKLKQLQPTKILVSNISLIQPFIEKYNDKANIIITDSNKLIQIMQLNISKEYAVSFVSDKLNISPEKIVVFGDDFNDLGLFKLCGYPVAMGNAIEELKELAKEVTDTNDNDGVAKTLETLFKLGQKK</sequence>
<dbReference type="NCBIfam" id="TIGR01484">
    <property type="entry name" value="HAD-SF-IIB"/>
    <property type="match status" value="1"/>
</dbReference>
<name>A0A544TQA6_9BACI</name>
<protein>
    <submittedName>
        <fullName evidence="1">HAD family phosphatase</fullName>
    </submittedName>
</protein>
<dbReference type="InterPro" id="IPR000150">
    <property type="entry name" value="Cof"/>
</dbReference>
<dbReference type="PANTHER" id="PTHR10000">
    <property type="entry name" value="PHOSPHOSERINE PHOSPHATASE"/>
    <property type="match status" value="1"/>
</dbReference>
<dbReference type="InterPro" id="IPR023214">
    <property type="entry name" value="HAD_sf"/>
</dbReference>
<dbReference type="PANTHER" id="PTHR10000:SF8">
    <property type="entry name" value="HAD SUPERFAMILY HYDROLASE-LIKE, TYPE 3"/>
    <property type="match status" value="1"/>
</dbReference>
<keyword evidence="2" id="KW-1185">Reference proteome</keyword>
<dbReference type="Proteomes" id="UP000316626">
    <property type="component" value="Unassembled WGS sequence"/>
</dbReference>
<dbReference type="InterPro" id="IPR006379">
    <property type="entry name" value="HAD-SF_hydro_IIB"/>
</dbReference>
<dbReference type="GO" id="GO:0000287">
    <property type="term" value="F:magnesium ion binding"/>
    <property type="evidence" value="ECO:0007669"/>
    <property type="project" value="TreeGrafter"/>
</dbReference>
<organism evidence="1 2">
    <name type="scientific">Psychrobacillus vulpis</name>
    <dbReference type="NCBI Taxonomy" id="2325572"/>
    <lineage>
        <taxon>Bacteria</taxon>
        <taxon>Bacillati</taxon>
        <taxon>Bacillota</taxon>
        <taxon>Bacilli</taxon>
        <taxon>Bacillales</taxon>
        <taxon>Bacillaceae</taxon>
        <taxon>Psychrobacillus</taxon>
    </lineage>
</organism>
<evidence type="ECO:0000313" key="1">
    <source>
        <dbReference type="EMBL" id="TQR19643.1"/>
    </source>
</evidence>
<dbReference type="EMBL" id="VDGI01000012">
    <property type="protein sequence ID" value="TQR19643.1"/>
    <property type="molecule type" value="Genomic_DNA"/>
</dbReference>
<gene>
    <name evidence="1" type="ORF">FG384_11995</name>
</gene>
<proteinExistence type="predicted"/>
<dbReference type="AlphaFoldDB" id="A0A544TQA6"/>
<dbReference type="RefSeq" id="WP_142642838.1">
    <property type="nucleotide sequence ID" value="NZ_VDGI01000012.1"/>
</dbReference>
<dbReference type="CDD" id="cd07516">
    <property type="entry name" value="HAD_Pase"/>
    <property type="match status" value="1"/>
</dbReference>
<dbReference type="SUPFAM" id="SSF56784">
    <property type="entry name" value="HAD-like"/>
    <property type="match status" value="1"/>
</dbReference>